<comment type="caution">
    <text evidence="4">The sequence shown here is derived from an EMBL/GenBank/DDBJ whole genome shotgun (WGS) entry which is preliminary data.</text>
</comment>
<dbReference type="Pfam" id="PF00201">
    <property type="entry name" value="UDPGT"/>
    <property type="match status" value="1"/>
</dbReference>
<dbReference type="InterPro" id="IPR050481">
    <property type="entry name" value="UDP-glycosyltransf_plant"/>
</dbReference>
<dbReference type="InterPro" id="IPR035595">
    <property type="entry name" value="UDP_glycos_trans_CS"/>
</dbReference>
<dbReference type="InterPro" id="IPR002213">
    <property type="entry name" value="UDP_glucos_trans"/>
</dbReference>
<name>A0A830BY69_9LAMI</name>
<dbReference type="PROSITE" id="PS51257">
    <property type="entry name" value="PROKAR_LIPOPROTEIN"/>
    <property type="match status" value="1"/>
</dbReference>
<organism evidence="4 5">
    <name type="scientific">Phtheirospermum japonicum</name>
    <dbReference type="NCBI Taxonomy" id="374723"/>
    <lineage>
        <taxon>Eukaryota</taxon>
        <taxon>Viridiplantae</taxon>
        <taxon>Streptophyta</taxon>
        <taxon>Embryophyta</taxon>
        <taxon>Tracheophyta</taxon>
        <taxon>Spermatophyta</taxon>
        <taxon>Magnoliopsida</taxon>
        <taxon>eudicotyledons</taxon>
        <taxon>Gunneridae</taxon>
        <taxon>Pentapetalae</taxon>
        <taxon>asterids</taxon>
        <taxon>lamiids</taxon>
        <taxon>Lamiales</taxon>
        <taxon>Orobanchaceae</taxon>
        <taxon>Orobanchaceae incertae sedis</taxon>
        <taxon>Phtheirospermum</taxon>
    </lineage>
</organism>
<keyword evidence="3" id="KW-0328">Glycosyltransferase</keyword>
<proteinExistence type="inferred from homology"/>
<dbReference type="PROSITE" id="PS00375">
    <property type="entry name" value="UDPGT"/>
    <property type="match status" value="1"/>
</dbReference>
<evidence type="ECO:0000256" key="1">
    <source>
        <dbReference type="ARBA" id="ARBA00009995"/>
    </source>
</evidence>
<evidence type="ECO:0000256" key="2">
    <source>
        <dbReference type="ARBA" id="ARBA00022679"/>
    </source>
</evidence>
<evidence type="ECO:0000313" key="4">
    <source>
        <dbReference type="EMBL" id="GFP90882.1"/>
    </source>
</evidence>
<dbReference type="AlphaFoldDB" id="A0A830BY69"/>
<dbReference type="OrthoDB" id="5835829at2759"/>
<dbReference type="PANTHER" id="PTHR48048:SF45">
    <property type="entry name" value="GLYCOSYLTRANSFERASE"/>
    <property type="match status" value="1"/>
</dbReference>
<keyword evidence="5" id="KW-1185">Reference proteome</keyword>
<comment type="similarity">
    <text evidence="1 3">Belongs to the UDP-glycosyltransferase family.</text>
</comment>
<dbReference type="SUPFAM" id="SSF53756">
    <property type="entry name" value="UDP-Glycosyltransferase/glycogen phosphorylase"/>
    <property type="match status" value="1"/>
</dbReference>
<evidence type="ECO:0000256" key="3">
    <source>
        <dbReference type="RuleBase" id="RU003718"/>
    </source>
</evidence>
<dbReference type="Gene3D" id="3.40.50.2000">
    <property type="entry name" value="Glycogen Phosphorylase B"/>
    <property type="match status" value="2"/>
</dbReference>
<dbReference type="Proteomes" id="UP000653305">
    <property type="component" value="Unassembled WGS sequence"/>
</dbReference>
<protein>
    <submittedName>
        <fullName evidence="4">Putative UDP-glucose flavonoid 3-o-glucosyltransferase 3</fullName>
    </submittedName>
</protein>
<dbReference type="GO" id="GO:0035251">
    <property type="term" value="F:UDP-glucosyltransferase activity"/>
    <property type="evidence" value="ECO:0007669"/>
    <property type="project" value="InterPro"/>
</dbReference>
<gene>
    <name evidence="4" type="ORF">PHJA_001232100</name>
</gene>
<evidence type="ECO:0000313" key="5">
    <source>
        <dbReference type="Proteomes" id="UP000653305"/>
    </source>
</evidence>
<reference evidence="4" key="1">
    <citation type="submission" date="2020-07" db="EMBL/GenBank/DDBJ databases">
        <title>Ethylene signaling mediates host invasion by parasitic plants.</title>
        <authorList>
            <person name="Yoshida S."/>
        </authorList>
    </citation>
    <scope>NUCLEOTIDE SEQUENCE</scope>
    <source>
        <strain evidence="4">Okayama</strain>
    </source>
</reference>
<dbReference type="FunFam" id="3.40.50.2000:FF:000056">
    <property type="entry name" value="Glycosyltransferase"/>
    <property type="match status" value="1"/>
</dbReference>
<dbReference type="PANTHER" id="PTHR48048">
    <property type="entry name" value="GLYCOSYLTRANSFERASE"/>
    <property type="match status" value="1"/>
</dbReference>
<dbReference type="EMBL" id="BMAC01000229">
    <property type="protein sequence ID" value="GFP90882.1"/>
    <property type="molecule type" value="Genomic_DNA"/>
</dbReference>
<keyword evidence="2 3" id="KW-0808">Transferase</keyword>
<sequence>MFCTKFIEVADEFSLPSYVFFTSGACSLGLFNHLVSLKFEHNQDLTQYKNSEAELSVPSLSIPLPAKMLPAPFVSEGPMPTLFLSNFKRLMGTKGIMVNTFHELEPFAIQSLLNDGKSPRIYPVGPILNLSDDESKKKPSDEDIKIWLDEQPESSVVFLCFGTMGSFEPAQVKEIAVALENSGKRFLWSLRKPSEYEDFSEVLPEGFLERTRGVGRVTGWAAQVAVLAHPAVGGFVSHCGWNSTLESVWFGVPVATFPLYAEQQLNAFLLVKEMEMAEAIRIDYQRDLKGETPSEIVGAEEIEVAIRRLMAEESGVRSKVKEMQRRSRMALMEGGSSYSAQISFIEDVIRNIG</sequence>
<dbReference type="CDD" id="cd03784">
    <property type="entry name" value="GT1_Gtf-like"/>
    <property type="match status" value="1"/>
</dbReference>
<accession>A0A830BY69</accession>